<dbReference type="InterPro" id="IPR016187">
    <property type="entry name" value="CTDL_fold"/>
</dbReference>
<protein>
    <recommendedName>
        <fullName evidence="6">Thioredoxin domain-containing protein</fullName>
    </recommendedName>
</protein>
<dbReference type="Gene3D" id="3.40.30.10">
    <property type="entry name" value="Glutaredoxin"/>
    <property type="match status" value="3"/>
</dbReference>
<dbReference type="InterPro" id="IPR052643">
    <property type="entry name" value="ERP44"/>
</dbReference>
<reference evidence="4" key="1">
    <citation type="submission" date="2023-07" db="EMBL/GenBank/DDBJ databases">
        <authorList>
            <consortium name="CYATHOMIX"/>
        </authorList>
    </citation>
    <scope>NUCLEOTIDE SEQUENCE</scope>
    <source>
        <strain evidence="4">N/A</strain>
    </source>
</reference>
<dbReference type="InterPro" id="IPR013766">
    <property type="entry name" value="Thioredoxin_domain"/>
</dbReference>
<gene>
    <name evidence="4" type="ORF">CYNAS_LOCUS13255</name>
</gene>
<dbReference type="SUPFAM" id="SSF56436">
    <property type="entry name" value="C-type lectin-like"/>
    <property type="match status" value="1"/>
</dbReference>
<dbReference type="InterPro" id="IPR016186">
    <property type="entry name" value="C-type_lectin-like/link_sf"/>
</dbReference>
<dbReference type="Gene3D" id="3.10.100.10">
    <property type="entry name" value="Mannose-Binding Protein A, subunit A"/>
    <property type="match status" value="1"/>
</dbReference>
<dbReference type="GO" id="GO:0005789">
    <property type="term" value="C:endoplasmic reticulum membrane"/>
    <property type="evidence" value="ECO:0007669"/>
    <property type="project" value="TreeGrafter"/>
</dbReference>
<proteinExistence type="predicted"/>
<feature type="region of interest" description="Disordered" evidence="1">
    <location>
        <begin position="576"/>
        <end position="616"/>
    </location>
</feature>
<feature type="domain" description="C-type lectin" evidence="2">
    <location>
        <begin position="61"/>
        <end position="185"/>
    </location>
</feature>
<evidence type="ECO:0000259" key="2">
    <source>
        <dbReference type="PROSITE" id="PS50041"/>
    </source>
</evidence>
<dbReference type="Pfam" id="PF13848">
    <property type="entry name" value="Thioredoxin_6"/>
    <property type="match status" value="1"/>
</dbReference>
<dbReference type="EMBL" id="CATQJL010000305">
    <property type="protein sequence ID" value="CAJ0601272.1"/>
    <property type="molecule type" value="Genomic_DNA"/>
</dbReference>
<comment type="caution">
    <text evidence="4">The sequence shown here is derived from an EMBL/GenBank/DDBJ whole genome shotgun (WGS) entry which is preliminary data.</text>
</comment>
<dbReference type="Pfam" id="PF00059">
    <property type="entry name" value="Lectin_C"/>
    <property type="match status" value="1"/>
</dbReference>
<accession>A0AA36H026</accession>
<dbReference type="GO" id="GO:0005793">
    <property type="term" value="C:endoplasmic reticulum-Golgi intermediate compartment"/>
    <property type="evidence" value="ECO:0007669"/>
    <property type="project" value="TreeGrafter"/>
</dbReference>
<evidence type="ECO:0000256" key="1">
    <source>
        <dbReference type="SAM" id="MobiDB-lite"/>
    </source>
</evidence>
<evidence type="ECO:0000313" key="4">
    <source>
        <dbReference type="EMBL" id="CAJ0601272.1"/>
    </source>
</evidence>
<dbReference type="InterPro" id="IPR036249">
    <property type="entry name" value="Thioredoxin-like_sf"/>
</dbReference>
<evidence type="ECO:0008006" key="6">
    <source>
        <dbReference type="Google" id="ProtNLM"/>
    </source>
</evidence>
<dbReference type="PANTHER" id="PTHR46295:SF4">
    <property type="entry name" value="ENDOPLASMIC RETICULUM RESIDENT PROTEIN 44.2"/>
    <property type="match status" value="1"/>
</dbReference>
<dbReference type="GO" id="GO:0003756">
    <property type="term" value="F:protein disulfide isomerase activity"/>
    <property type="evidence" value="ECO:0007669"/>
    <property type="project" value="TreeGrafter"/>
</dbReference>
<name>A0AA36H026_CYLNA</name>
<feature type="domain" description="Thioredoxin" evidence="3">
    <location>
        <begin position="221"/>
        <end position="340"/>
    </location>
</feature>
<dbReference type="Pfam" id="PF00085">
    <property type="entry name" value="Thioredoxin"/>
    <property type="match status" value="1"/>
</dbReference>
<evidence type="ECO:0000313" key="5">
    <source>
        <dbReference type="Proteomes" id="UP001176961"/>
    </source>
</evidence>
<dbReference type="PROSITE" id="PS51352">
    <property type="entry name" value="THIOREDOXIN_2"/>
    <property type="match status" value="1"/>
</dbReference>
<dbReference type="AlphaFoldDB" id="A0AA36H026"/>
<evidence type="ECO:0000259" key="3">
    <source>
        <dbReference type="PROSITE" id="PS51352"/>
    </source>
</evidence>
<dbReference type="PANTHER" id="PTHR46295">
    <property type="entry name" value="ENDOPLASMIC RETICULUM RESIDENT PROTEIN 44"/>
    <property type="match status" value="1"/>
</dbReference>
<dbReference type="SUPFAM" id="SSF52833">
    <property type="entry name" value="Thioredoxin-like"/>
    <property type="match status" value="3"/>
</dbReference>
<keyword evidence="5" id="KW-1185">Reference proteome</keyword>
<dbReference type="GO" id="GO:0006457">
    <property type="term" value="P:protein folding"/>
    <property type="evidence" value="ECO:0007669"/>
    <property type="project" value="TreeGrafter"/>
</dbReference>
<sequence>MLSMEFLASWLLAISLTEAFVKPISNELIFRGSDQPPCSCPKLANTAHPGYCESGWTYYNETDSCYKNYFLADFSTAESVCITVGGHLTSIHSYKENHFVAELTKSGTKQTTCCAGASWIGLVHLNGNWTWTDGTKVDFVNWEPGQPNNDAKKNNVQRCVFMYPDAYADIAKESWFQAWNDYYCSTVLRSYSITLVASGTKSVNLLQICGSRHAGSERLSQSIRLQLPTSTVELSMQNHDQVLNSSQVVFVAFCADWCPFSRRLKPIFEESARVFKRDNPNASVVWAIVDSVRQADVGDKYYVNKYPTMKVFVNGELIQKEYRSTRSVEALTAFVKYQLSTAINEFASLQQLEAAMDHTKRNVVVWVKRGTEEYANVKKIASLLREECTFWVTDEALSTTVAENKLSYYDLDSTEEQRFTGKLLDYDFLKQWVTDKCIPLVREVTFENVEELTEEGLPFLLFFRDPKRRDQDKMFTEQVIRELGDQRASINPLLADGHKFAHPLKHLGKTAKDLPVLAIDSFQHMYVFPDMSQLTVPGKLREFVMDLHSGKLHKEFHETLDQKMIDLAKFKAENGITDEDLDDNREAGKMPAARPGDTTPPPSVFKQLKPSEKRLI</sequence>
<dbReference type="InterPro" id="IPR001304">
    <property type="entry name" value="C-type_lectin-like"/>
</dbReference>
<organism evidence="4 5">
    <name type="scientific">Cylicocyclus nassatus</name>
    <name type="common">Nematode worm</name>
    <dbReference type="NCBI Taxonomy" id="53992"/>
    <lineage>
        <taxon>Eukaryota</taxon>
        <taxon>Metazoa</taxon>
        <taxon>Ecdysozoa</taxon>
        <taxon>Nematoda</taxon>
        <taxon>Chromadorea</taxon>
        <taxon>Rhabditida</taxon>
        <taxon>Rhabditina</taxon>
        <taxon>Rhabditomorpha</taxon>
        <taxon>Strongyloidea</taxon>
        <taxon>Strongylidae</taxon>
        <taxon>Cylicocyclus</taxon>
    </lineage>
</organism>
<dbReference type="SMART" id="SM00034">
    <property type="entry name" value="CLECT"/>
    <property type="match status" value="1"/>
</dbReference>
<dbReference type="Proteomes" id="UP001176961">
    <property type="component" value="Unassembled WGS sequence"/>
</dbReference>
<dbReference type="PROSITE" id="PS50041">
    <property type="entry name" value="C_TYPE_LECTIN_2"/>
    <property type="match status" value="1"/>
</dbReference>